<accession>A0A8S4BPP5</accession>
<feature type="active site" description="Proton acceptor" evidence="10">
    <location>
        <position position="140"/>
    </location>
</feature>
<evidence type="ECO:0000256" key="13">
    <source>
        <dbReference type="SAM" id="MobiDB-lite"/>
    </source>
</evidence>
<dbReference type="PROSITE" id="PS50219">
    <property type="entry name" value="CNH"/>
    <property type="match status" value="1"/>
</dbReference>
<dbReference type="OrthoDB" id="8693905at2759"/>
<keyword evidence="6 9" id="KW-0547">Nucleotide-binding</keyword>
<evidence type="ECO:0000256" key="12">
    <source>
        <dbReference type="PROSITE-ProRule" id="PRU10141"/>
    </source>
</evidence>
<evidence type="ECO:0000256" key="2">
    <source>
        <dbReference type="ARBA" id="ARBA00008874"/>
    </source>
</evidence>
<evidence type="ECO:0000256" key="8">
    <source>
        <dbReference type="ARBA" id="ARBA00022840"/>
    </source>
</evidence>
<comment type="catalytic activity">
    <reaction evidence="9">
        <text>L-threonyl-[protein] + ATP = O-phospho-L-threonyl-[protein] + ADP + H(+)</text>
        <dbReference type="Rhea" id="RHEA:46608"/>
        <dbReference type="Rhea" id="RHEA-COMP:11060"/>
        <dbReference type="Rhea" id="RHEA-COMP:11605"/>
        <dbReference type="ChEBI" id="CHEBI:15378"/>
        <dbReference type="ChEBI" id="CHEBI:30013"/>
        <dbReference type="ChEBI" id="CHEBI:30616"/>
        <dbReference type="ChEBI" id="CHEBI:61977"/>
        <dbReference type="ChEBI" id="CHEBI:456216"/>
        <dbReference type="EC" id="2.7.11.1"/>
    </reaction>
</comment>
<dbReference type="SMART" id="SM00036">
    <property type="entry name" value="CNH"/>
    <property type="match status" value="1"/>
</dbReference>
<dbReference type="PROSITE" id="PS00107">
    <property type="entry name" value="PROTEIN_KINASE_ATP"/>
    <property type="match status" value="1"/>
</dbReference>
<evidence type="ECO:0000256" key="7">
    <source>
        <dbReference type="ARBA" id="ARBA00022777"/>
    </source>
</evidence>
<sequence>MDFHQRAALDISTKNPQDDFEILLRVGGGTYGEVYKARNKQNGELAAIKVIKMEPEDDFSIIQQEIVIVKSCTHPNIVAYYGSYIRANKLWICMEFCGGGSLQDIYHVTGPLSEPQIAYICREMLQGLDYLHAQKKIHRDIKVSTSFFSLLAFFSRPQQTELWESGSRQIAEQTEGANILLNDQGEVKLAADFGISAQITATLARRMSFIGTPYWMAPEVAAVEIKGGYNELCDIWSVGITAIELAELQPPMFDVHPLRVLFLMSKSGYQPPKLKDKSKWSSMFYNFVKAMLVRNPKKRPSASKLLSVRTTNTDEMAPEVAAVEIKGGYNELCDIWSVGITAIELAELQPPMFDVHPLRVLFLMSKSGYQPPKLKDKSKWTSMFYNFVKAMLVRNPKKRPSASKLLSHMFLTQQCLNQDLTLDLLEKFRNPEKLKPCVGAEDDDMEGAPLGSLRRIHSINKHNRAERTDSDISCKDTTIEQIYTKRPVKTDSPNVTLRISTGSTGSSNSPARDPVSESDDDYDDVDVPTLQAASSSSRPDDDTPPPLPPKPKARTSSEESVAGEDDRSRKHSALHAPPAIHRTSSGTHARPRPHPRPSRHSDPPTFPAPPTDSAADLVPPELPPKGIRRRPTPSKEHFECPSPVMKKPPVYFKKVFHGCPLKVNCSTNWENPASKGQQHLILGAEEGIYTLNLNGSEVTMELLYPGKCTWVYTISNVLMSVSGKSSQLHSHSLKELYDQARKDQRMAALPTHRLLPRKCVVTCKIPDTKGCRTCSVVGNQQRGSLFLCCALESSVVLLQWYEPMHKFMLIKPLRSPSVQHFDFPLPSPLRVFEMVEVPQQEYPLVCIGVSRGSSPSQPVLVEYINLNSNTSWFTPSGLGSAYIVNLDGELRSNLHLPHETTFSHEVESIVYLNDTLLAVWRHGWHRRGKGFSETLEEISDHRKIYKMVKSDRMVVLETRQIEDQSGLSNLYILETAEKYVLLP</sequence>
<dbReference type="Gene3D" id="1.10.510.10">
    <property type="entry name" value="Transferase(Phosphotransferase) domain 1"/>
    <property type="match status" value="2"/>
</dbReference>
<organism evidence="16 17">
    <name type="scientific">Menidia menidia</name>
    <name type="common">Atlantic silverside</name>
    <dbReference type="NCBI Taxonomy" id="238744"/>
    <lineage>
        <taxon>Eukaryota</taxon>
        <taxon>Metazoa</taxon>
        <taxon>Chordata</taxon>
        <taxon>Craniata</taxon>
        <taxon>Vertebrata</taxon>
        <taxon>Euteleostomi</taxon>
        <taxon>Actinopterygii</taxon>
        <taxon>Neopterygii</taxon>
        <taxon>Teleostei</taxon>
        <taxon>Neoteleostei</taxon>
        <taxon>Acanthomorphata</taxon>
        <taxon>Ovalentaria</taxon>
        <taxon>Atherinomorphae</taxon>
        <taxon>Atheriniformes</taxon>
        <taxon>Atherinopsidae</taxon>
        <taxon>Menidiinae</taxon>
        <taxon>Menidia</taxon>
    </lineage>
</organism>
<evidence type="ECO:0000256" key="9">
    <source>
        <dbReference type="PIRNR" id="PIRNR038172"/>
    </source>
</evidence>
<dbReference type="Proteomes" id="UP000677803">
    <property type="component" value="Unassembled WGS sequence"/>
</dbReference>
<dbReference type="InterPro" id="IPR050629">
    <property type="entry name" value="STE20/SPS1-PAK"/>
</dbReference>
<dbReference type="InterPro" id="IPR021160">
    <property type="entry name" value="MAPKKKK"/>
</dbReference>
<comment type="caution">
    <text evidence="16">The sequence shown here is derived from an EMBL/GenBank/DDBJ whole genome shotgun (WGS) entry which is preliminary data.</text>
</comment>
<dbReference type="InterPro" id="IPR001180">
    <property type="entry name" value="CNH_dom"/>
</dbReference>
<evidence type="ECO:0000313" key="16">
    <source>
        <dbReference type="EMBL" id="CAG6008071.1"/>
    </source>
</evidence>
<dbReference type="PANTHER" id="PTHR48012">
    <property type="entry name" value="STERILE20-LIKE KINASE, ISOFORM B-RELATED"/>
    <property type="match status" value="1"/>
</dbReference>
<keyword evidence="7 9" id="KW-0418">Kinase</keyword>
<evidence type="ECO:0000256" key="1">
    <source>
        <dbReference type="ARBA" id="ARBA00001946"/>
    </source>
</evidence>
<name>A0A8S4BPP5_9TELE</name>
<feature type="compositionally biased region" description="Polar residues" evidence="13">
    <location>
        <begin position="491"/>
        <end position="510"/>
    </location>
</feature>
<dbReference type="AlphaFoldDB" id="A0A8S4BPP5"/>
<dbReference type="Pfam" id="PF00069">
    <property type="entry name" value="Pkinase"/>
    <property type="match status" value="3"/>
</dbReference>
<evidence type="ECO:0000256" key="4">
    <source>
        <dbReference type="ARBA" id="ARBA00022553"/>
    </source>
</evidence>
<evidence type="ECO:0000256" key="11">
    <source>
        <dbReference type="PIRSR" id="PIRSR038172-2"/>
    </source>
</evidence>
<evidence type="ECO:0000256" key="6">
    <source>
        <dbReference type="ARBA" id="ARBA00022741"/>
    </source>
</evidence>
<dbReference type="EMBL" id="CAJRST010037777">
    <property type="protein sequence ID" value="CAG6008071.1"/>
    <property type="molecule type" value="Genomic_DNA"/>
</dbReference>
<comment type="similarity">
    <text evidence="2 9">Belongs to the protein kinase superfamily. STE Ser/Thr protein kinase family. STE20 subfamily.</text>
</comment>
<keyword evidence="5 9" id="KW-0808">Transferase</keyword>
<dbReference type="GO" id="GO:0005737">
    <property type="term" value="C:cytoplasm"/>
    <property type="evidence" value="ECO:0007669"/>
    <property type="project" value="TreeGrafter"/>
</dbReference>
<feature type="domain" description="Protein kinase" evidence="14">
    <location>
        <begin position="20"/>
        <end position="411"/>
    </location>
</feature>
<comment type="catalytic activity">
    <reaction evidence="9">
        <text>L-seryl-[protein] + ATP = O-phospho-L-seryl-[protein] + ADP + H(+)</text>
        <dbReference type="Rhea" id="RHEA:17989"/>
        <dbReference type="Rhea" id="RHEA-COMP:9863"/>
        <dbReference type="Rhea" id="RHEA-COMP:11604"/>
        <dbReference type="ChEBI" id="CHEBI:15378"/>
        <dbReference type="ChEBI" id="CHEBI:29999"/>
        <dbReference type="ChEBI" id="CHEBI:30616"/>
        <dbReference type="ChEBI" id="CHEBI:83421"/>
        <dbReference type="ChEBI" id="CHEBI:456216"/>
        <dbReference type="EC" id="2.7.11.1"/>
    </reaction>
</comment>
<feature type="region of interest" description="Disordered" evidence="13">
    <location>
        <begin position="484"/>
        <end position="641"/>
    </location>
</feature>
<dbReference type="CDD" id="cd06613">
    <property type="entry name" value="STKc_MAP4K3_like"/>
    <property type="match status" value="1"/>
</dbReference>
<evidence type="ECO:0000313" key="17">
    <source>
        <dbReference type="Proteomes" id="UP000677803"/>
    </source>
</evidence>
<keyword evidence="4" id="KW-0597">Phosphoprotein</keyword>
<comment type="cofactor">
    <cofactor evidence="1 9">
        <name>Mg(2+)</name>
        <dbReference type="ChEBI" id="CHEBI:18420"/>
    </cofactor>
</comment>
<keyword evidence="3 9" id="KW-0723">Serine/threonine-protein kinase</keyword>
<dbReference type="EC" id="2.7.11.1" evidence="9"/>
<feature type="domain" description="CNH" evidence="15">
    <location>
        <begin position="660"/>
        <end position="953"/>
    </location>
</feature>
<dbReference type="PROSITE" id="PS50011">
    <property type="entry name" value="PROTEIN_KINASE_DOM"/>
    <property type="match status" value="1"/>
</dbReference>
<protein>
    <recommendedName>
        <fullName evidence="9">Mitogen-activated protein kinase kinase kinase kinase</fullName>
        <ecNumber evidence="9">2.7.11.1</ecNumber>
    </recommendedName>
</protein>
<evidence type="ECO:0000256" key="10">
    <source>
        <dbReference type="PIRSR" id="PIRSR038172-1"/>
    </source>
</evidence>
<evidence type="ECO:0000256" key="3">
    <source>
        <dbReference type="ARBA" id="ARBA00022527"/>
    </source>
</evidence>
<feature type="binding site" evidence="11 12">
    <location>
        <position position="49"/>
    </location>
    <ligand>
        <name>ATP</name>
        <dbReference type="ChEBI" id="CHEBI:30616"/>
    </ligand>
</feature>
<feature type="compositionally biased region" description="Basic residues" evidence="13">
    <location>
        <begin position="589"/>
        <end position="598"/>
    </location>
</feature>
<dbReference type="GO" id="GO:0005524">
    <property type="term" value="F:ATP binding"/>
    <property type="evidence" value="ECO:0007669"/>
    <property type="project" value="UniProtKB-UniRule"/>
</dbReference>
<comment type="function">
    <text evidence="9">Serine/threonine kinase that plays a role in the response to environmental stress. Appears to act upstream of the JUN N-terminal pathway.</text>
</comment>
<dbReference type="GO" id="GO:0008349">
    <property type="term" value="F:MAP kinase kinase kinase kinase activity"/>
    <property type="evidence" value="ECO:0007669"/>
    <property type="project" value="InterPro"/>
</dbReference>
<feature type="binding site" evidence="11">
    <location>
        <begin position="26"/>
        <end position="34"/>
    </location>
    <ligand>
        <name>ATP</name>
        <dbReference type="ChEBI" id="CHEBI:30616"/>
    </ligand>
</feature>
<dbReference type="InterPro" id="IPR017441">
    <property type="entry name" value="Protein_kinase_ATP_BS"/>
</dbReference>
<dbReference type="InterPro" id="IPR011009">
    <property type="entry name" value="Kinase-like_dom_sf"/>
</dbReference>
<proteinExistence type="inferred from homology"/>
<keyword evidence="8 9" id="KW-0067">ATP-binding</keyword>
<reference evidence="16" key="1">
    <citation type="submission" date="2021-05" db="EMBL/GenBank/DDBJ databases">
        <authorList>
            <person name="Tigano A."/>
        </authorList>
    </citation>
    <scope>NUCLEOTIDE SEQUENCE</scope>
</reference>
<evidence type="ECO:0000256" key="5">
    <source>
        <dbReference type="ARBA" id="ARBA00022679"/>
    </source>
</evidence>
<feature type="compositionally biased region" description="Acidic residues" evidence="13">
    <location>
        <begin position="516"/>
        <end position="526"/>
    </location>
</feature>
<dbReference type="PIRSF" id="PIRSF038172">
    <property type="entry name" value="MAPKKKK"/>
    <property type="match status" value="1"/>
</dbReference>
<dbReference type="Pfam" id="PF00780">
    <property type="entry name" value="CNH"/>
    <property type="match status" value="1"/>
</dbReference>
<evidence type="ECO:0000259" key="14">
    <source>
        <dbReference type="PROSITE" id="PS50011"/>
    </source>
</evidence>
<dbReference type="InterPro" id="IPR000719">
    <property type="entry name" value="Prot_kinase_dom"/>
</dbReference>
<dbReference type="PANTHER" id="PTHR48012:SF15">
    <property type="entry name" value="MITOGEN-ACTIVATED PROTEIN KINASE KINASE KINASE KINASE 1"/>
    <property type="match status" value="1"/>
</dbReference>
<dbReference type="SUPFAM" id="SSF56112">
    <property type="entry name" value="Protein kinase-like (PK-like)"/>
    <property type="match status" value="2"/>
</dbReference>
<evidence type="ECO:0000259" key="15">
    <source>
        <dbReference type="PROSITE" id="PS50219"/>
    </source>
</evidence>
<keyword evidence="17" id="KW-1185">Reference proteome</keyword>
<gene>
    <name evidence="16" type="ORF">MMEN_LOCUS18847</name>
</gene>